<evidence type="ECO:0000256" key="2">
    <source>
        <dbReference type="ARBA" id="ARBA00023015"/>
    </source>
</evidence>
<feature type="domain" description="HTH lysR-type" evidence="5">
    <location>
        <begin position="1"/>
        <end position="59"/>
    </location>
</feature>
<dbReference type="Gene3D" id="3.40.190.10">
    <property type="entry name" value="Periplasmic binding protein-like II"/>
    <property type="match status" value="2"/>
</dbReference>
<dbReference type="Proteomes" id="UP000742786">
    <property type="component" value="Unassembled WGS sequence"/>
</dbReference>
<dbReference type="InterPro" id="IPR037423">
    <property type="entry name" value="CysB_PBP2"/>
</dbReference>
<dbReference type="RefSeq" id="WP_220634732.1">
    <property type="nucleotide sequence ID" value="NZ_CAJQUM010000001.1"/>
</dbReference>
<dbReference type="InterPro" id="IPR036388">
    <property type="entry name" value="WH-like_DNA-bd_sf"/>
</dbReference>
<accession>A0A916N8J9</accession>
<evidence type="ECO:0000256" key="1">
    <source>
        <dbReference type="ARBA" id="ARBA00009437"/>
    </source>
</evidence>
<name>A0A916N8J9_9PROT</name>
<keyword evidence="2" id="KW-0805">Transcription regulation</keyword>
<evidence type="ECO:0000313" key="7">
    <source>
        <dbReference type="Proteomes" id="UP000742786"/>
    </source>
</evidence>
<dbReference type="GO" id="GO:0000976">
    <property type="term" value="F:transcription cis-regulatory region binding"/>
    <property type="evidence" value="ECO:0007669"/>
    <property type="project" value="TreeGrafter"/>
</dbReference>
<dbReference type="GO" id="GO:0019344">
    <property type="term" value="P:cysteine biosynthetic process"/>
    <property type="evidence" value="ECO:0007669"/>
    <property type="project" value="TreeGrafter"/>
</dbReference>
<dbReference type="InterPro" id="IPR036390">
    <property type="entry name" value="WH_DNA-bd_sf"/>
</dbReference>
<dbReference type="PRINTS" id="PR00039">
    <property type="entry name" value="HTHLYSR"/>
</dbReference>
<dbReference type="PANTHER" id="PTHR30126:SF6">
    <property type="entry name" value="HTH-TYPE TRANSCRIPTIONAL REGULATOR CYSB-RELATED"/>
    <property type="match status" value="1"/>
</dbReference>
<dbReference type="PANTHER" id="PTHR30126">
    <property type="entry name" value="HTH-TYPE TRANSCRIPTIONAL REGULATOR"/>
    <property type="match status" value="1"/>
</dbReference>
<keyword evidence="4" id="KW-0804">Transcription</keyword>
<dbReference type="Pfam" id="PF00126">
    <property type="entry name" value="HTH_1"/>
    <property type="match status" value="1"/>
</dbReference>
<keyword evidence="7" id="KW-1185">Reference proteome</keyword>
<dbReference type="SUPFAM" id="SSF46785">
    <property type="entry name" value="Winged helix' DNA-binding domain"/>
    <property type="match status" value="1"/>
</dbReference>
<protein>
    <submittedName>
        <fullName evidence="6">HTH-type transcriptional regulator SsuR</fullName>
    </submittedName>
</protein>
<proteinExistence type="inferred from homology"/>
<dbReference type="PROSITE" id="PS50931">
    <property type="entry name" value="HTH_LYSR"/>
    <property type="match status" value="1"/>
</dbReference>
<comment type="similarity">
    <text evidence="1">Belongs to the LysR transcriptional regulatory family.</text>
</comment>
<dbReference type="Gene3D" id="1.10.10.10">
    <property type="entry name" value="Winged helix-like DNA-binding domain superfamily/Winged helix DNA-binding domain"/>
    <property type="match status" value="1"/>
</dbReference>
<dbReference type="EMBL" id="CAJQUM010000001">
    <property type="protein sequence ID" value="CAG4882681.1"/>
    <property type="molecule type" value="Genomic_DNA"/>
</dbReference>
<reference evidence="6" key="1">
    <citation type="submission" date="2021-04" db="EMBL/GenBank/DDBJ databases">
        <authorList>
            <person name="Hornung B."/>
        </authorList>
    </citation>
    <scope>NUCLEOTIDE SEQUENCE</scope>
    <source>
        <strain evidence="6">G5G6</strain>
    </source>
</reference>
<dbReference type="Pfam" id="PF03466">
    <property type="entry name" value="LysR_substrate"/>
    <property type="match status" value="1"/>
</dbReference>
<dbReference type="InterPro" id="IPR005119">
    <property type="entry name" value="LysR_subst-bd"/>
</dbReference>
<evidence type="ECO:0000256" key="4">
    <source>
        <dbReference type="ARBA" id="ARBA00023163"/>
    </source>
</evidence>
<sequence length="312" mass="34081">MKLQQLRFLIEVADSNLNVTVAAERMFTSQPGVSKQVRQLEEELGITVFERNGKRFIGITAAGAEVIRAARRVLLEVDNLKRTADDQLDESTGTLTVATTHTQARYVLPRVVAEFTRRFPKVKLSIREGDPHRVTETVLRGEADIGIATESLAKEAGLVTLPAYTWHHLVIAPLNHPVLKNTLSLKALAKYPLITYDPMFSGRSRIDAAFKRVGVMPNLVLTAVDSDVIKTYVSLGLGIGIIAEVAYDAQRDNSLGAVDAGSLFGANMTRVGLRRGVISRKFALVFLELLSPQLSAAAVAAASRDDSQIYDI</sequence>
<dbReference type="InterPro" id="IPR000847">
    <property type="entry name" value="LysR_HTH_N"/>
</dbReference>
<evidence type="ECO:0000256" key="3">
    <source>
        <dbReference type="ARBA" id="ARBA00023125"/>
    </source>
</evidence>
<keyword evidence="3" id="KW-0238">DNA-binding</keyword>
<dbReference type="AlphaFoldDB" id="A0A916N8J9"/>
<organism evidence="6 7">
    <name type="scientific">Georgfuchsia toluolica</name>
    <dbReference type="NCBI Taxonomy" id="424218"/>
    <lineage>
        <taxon>Bacteria</taxon>
        <taxon>Pseudomonadati</taxon>
        <taxon>Pseudomonadota</taxon>
        <taxon>Betaproteobacteria</taxon>
        <taxon>Nitrosomonadales</taxon>
        <taxon>Sterolibacteriaceae</taxon>
        <taxon>Georgfuchsia</taxon>
    </lineage>
</organism>
<evidence type="ECO:0000313" key="6">
    <source>
        <dbReference type="EMBL" id="CAG4882681.1"/>
    </source>
</evidence>
<comment type="caution">
    <text evidence="6">The sequence shown here is derived from an EMBL/GenBank/DDBJ whole genome shotgun (WGS) entry which is preliminary data.</text>
</comment>
<dbReference type="NCBIfam" id="NF009327">
    <property type="entry name" value="PRK12684.1"/>
    <property type="match status" value="1"/>
</dbReference>
<dbReference type="CDD" id="cd08413">
    <property type="entry name" value="PBP2_CysB_like"/>
    <property type="match status" value="1"/>
</dbReference>
<dbReference type="SUPFAM" id="SSF53850">
    <property type="entry name" value="Periplasmic binding protein-like II"/>
    <property type="match status" value="1"/>
</dbReference>
<evidence type="ECO:0000259" key="5">
    <source>
        <dbReference type="PROSITE" id="PS50931"/>
    </source>
</evidence>
<dbReference type="GO" id="GO:0003700">
    <property type="term" value="F:DNA-binding transcription factor activity"/>
    <property type="evidence" value="ECO:0007669"/>
    <property type="project" value="InterPro"/>
</dbReference>
<gene>
    <name evidence="6" type="primary">ssuR</name>
    <name evidence="6" type="ORF">GTOL_10563</name>
</gene>